<dbReference type="UCSC" id="W01D2.3">
    <property type="organism name" value="c. elegans"/>
</dbReference>
<dbReference type="GeneID" id="189092"/>
<accession>Q9XU65</accession>
<dbReference type="Proteomes" id="UP000001940">
    <property type="component" value="Chromosome II"/>
</dbReference>
<proteinExistence type="predicted"/>
<organism evidence="2 3">
    <name type="scientific">Caenorhabditis elegans</name>
    <dbReference type="NCBI Taxonomy" id="6239"/>
    <lineage>
        <taxon>Eukaryota</taxon>
        <taxon>Metazoa</taxon>
        <taxon>Ecdysozoa</taxon>
        <taxon>Nematoda</taxon>
        <taxon>Chromadorea</taxon>
        <taxon>Rhabditida</taxon>
        <taxon>Rhabditina</taxon>
        <taxon>Rhabditomorpha</taxon>
        <taxon>Rhabditoidea</taxon>
        <taxon>Rhabditidae</taxon>
        <taxon>Peloderinae</taxon>
        <taxon>Caenorhabditis</taxon>
    </lineage>
</organism>
<dbReference type="OrthoDB" id="5838511at2759"/>
<dbReference type="OMA" id="REHCFYG"/>
<keyword evidence="3" id="KW-1185">Reference proteome</keyword>
<dbReference type="InParanoid" id="Q9XU65"/>
<dbReference type="EMBL" id="BX284602">
    <property type="protein sequence ID" value="CAB05634.2"/>
    <property type="molecule type" value="Genomic_DNA"/>
</dbReference>
<dbReference type="WormBase" id="W01D2.3a">
    <property type="protein sequence ID" value="CE41164"/>
    <property type="gene ID" value="WBGene00012180"/>
</dbReference>
<sequence>MSQAEVINQERSFYLENNTAPISLASDVKKSGFLSTLASYLTSNAKSDPKPVIQQKKLMNSWDDVDLVKLNILVCNVLYEPHSYELLFREIERVFGRRREHCFYGALGVLLTLVLLNDAVGAITAFMTLIIPTFMTVTAISSTSSYENPSFLKNHQDFFVRYWTVYAVFVTGESFLSSLIHWDLRLFRLIFMSMCLSTRIPVLAATYAKILGIVSTIREVIESRNFEPSPVVMVSASKKTKTG</sequence>
<dbReference type="AGR" id="WB:WBGene00012180"/>
<gene>
    <name evidence="2" type="ORF">CELE_W01D2.3</name>
    <name evidence="2 4" type="ORF">W01D2.3</name>
</gene>
<dbReference type="CTD" id="189092"/>
<evidence type="ECO:0000313" key="4">
    <source>
        <dbReference type="WormBase" id="W01D2.3a"/>
    </source>
</evidence>
<dbReference type="eggNOG" id="ENOG502THD6">
    <property type="taxonomic scope" value="Eukaryota"/>
</dbReference>
<dbReference type="Bgee" id="WBGene00012180">
    <property type="expression patterns" value="Expressed in adult organism and 2 other cell types or tissues"/>
</dbReference>
<name>Q9XU65_CAEEL</name>
<evidence type="ECO:0000313" key="3">
    <source>
        <dbReference type="Proteomes" id="UP000001940"/>
    </source>
</evidence>
<keyword evidence="1" id="KW-1133">Transmembrane helix</keyword>
<evidence type="ECO:0000256" key="1">
    <source>
        <dbReference type="SAM" id="Phobius"/>
    </source>
</evidence>
<dbReference type="AlphaFoldDB" id="Q9XU65"/>
<feature type="transmembrane region" description="Helical" evidence="1">
    <location>
        <begin position="102"/>
        <end position="120"/>
    </location>
</feature>
<keyword evidence="2" id="KW-0675">Receptor</keyword>
<evidence type="ECO:0000313" key="2">
    <source>
        <dbReference type="EMBL" id="CAB05634.2"/>
    </source>
</evidence>
<dbReference type="RefSeq" id="NP_497069.2">
    <property type="nucleotide sequence ID" value="NM_064668.4"/>
</dbReference>
<feature type="transmembrane region" description="Helical" evidence="1">
    <location>
        <begin position="158"/>
        <end position="180"/>
    </location>
</feature>
<reference evidence="2 3" key="1">
    <citation type="journal article" date="1998" name="Science">
        <title>Genome sequence of the nematode C. elegans: a platform for investigating biology.</title>
        <authorList>
            <consortium name="The C. elegans sequencing consortium"/>
            <person name="Sulson J.E."/>
            <person name="Waterston R."/>
        </authorList>
    </citation>
    <scope>NUCLEOTIDE SEQUENCE [LARGE SCALE GENOMIC DNA]</scope>
    <source>
        <strain evidence="2 3">Bristol N2</strain>
    </source>
</reference>
<dbReference type="PaxDb" id="6239-W01D2.3a"/>
<dbReference type="STRING" id="6239.W01D2.3a.1"/>
<keyword evidence="1" id="KW-0472">Membrane</keyword>
<dbReference type="ExpressionAtlas" id="Q9XU65">
    <property type="expression patterns" value="baseline and differential"/>
</dbReference>
<protein>
    <submittedName>
        <fullName evidence="2">Receptor expression-enhancing protein</fullName>
    </submittedName>
</protein>
<dbReference type="FunCoup" id="Q9XU65">
    <property type="interactions" value="326"/>
</dbReference>
<keyword evidence="1" id="KW-0812">Transmembrane</keyword>
<dbReference type="PIR" id="T26054">
    <property type="entry name" value="T26054"/>
</dbReference>
<dbReference type="HOGENOM" id="CLU_1143442_0_0_1"/>